<proteinExistence type="predicted"/>
<dbReference type="GeneID" id="118478826"/>
<reference evidence="3" key="1">
    <citation type="submission" date="2025-08" db="UniProtKB">
        <authorList>
            <consortium name="RefSeq"/>
        </authorList>
    </citation>
    <scope>IDENTIFICATION</scope>
</reference>
<sequence length="310" mass="34950">MNRDLSRGQCDCELLGRIQSTTRCPSSVSLVITDSRWRPNVVCNRISFAIKMIFEHVKTYFQPSKLTKAYSKMKGQAAKTFNSDCPEYAQKRIWDQSEPETPSLPIYANNRDLEQTQPVVESQKRNSATSSGKWCSHNVSFPNQSEEINRRGDGAGQGNKSKCCYCAWVFAALVLCILFQQCQIASLKETQTEFLQLLREMEARMAEPAEAGNSLQSAVFQGSSKRGFLDYLKSTYHDERRRPSRQTIEDTAGTGALLNHKKTRRSIPSLPSGQDSTGHTVVKLYKNDPYLRVMGMVRNIVNNANEVSIV</sequence>
<feature type="compositionally biased region" description="Polar residues" evidence="1">
    <location>
        <begin position="269"/>
        <end position="279"/>
    </location>
</feature>
<evidence type="ECO:0000313" key="2">
    <source>
        <dbReference type="Proteomes" id="UP000694888"/>
    </source>
</evidence>
<dbReference type="Proteomes" id="UP000694888">
    <property type="component" value="Unplaced"/>
</dbReference>
<accession>A0ABM1W2Y4</accession>
<dbReference type="RefSeq" id="XP_035829027.1">
    <property type="nucleotide sequence ID" value="XM_035973134.1"/>
</dbReference>
<name>A0ABM1W2Y4_APLCA</name>
<evidence type="ECO:0000256" key="1">
    <source>
        <dbReference type="SAM" id="MobiDB-lite"/>
    </source>
</evidence>
<keyword evidence="2" id="KW-1185">Reference proteome</keyword>
<protein>
    <submittedName>
        <fullName evidence="3">Uncharacterized protein LOC118478826</fullName>
    </submittedName>
</protein>
<feature type="region of interest" description="Disordered" evidence="1">
    <location>
        <begin position="260"/>
        <end position="279"/>
    </location>
</feature>
<evidence type="ECO:0000313" key="3">
    <source>
        <dbReference type="RefSeq" id="XP_035829027.1"/>
    </source>
</evidence>
<organism evidence="2 3">
    <name type="scientific">Aplysia californica</name>
    <name type="common">California sea hare</name>
    <dbReference type="NCBI Taxonomy" id="6500"/>
    <lineage>
        <taxon>Eukaryota</taxon>
        <taxon>Metazoa</taxon>
        <taxon>Spiralia</taxon>
        <taxon>Lophotrochozoa</taxon>
        <taxon>Mollusca</taxon>
        <taxon>Gastropoda</taxon>
        <taxon>Heterobranchia</taxon>
        <taxon>Euthyneura</taxon>
        <taxon>Tectipleura</taxon>
        <taxon>Aplysiida</taxon>
        <taxon>Aplysioidea</taxon>
        <taxon>Aplysiidae</taxon>
        <taxon>Aplysia</taxon>
    </lineage>
</organism>
<gene>
    <name evidence="3" type="primary">LOC118478826</name>
</gene>